<evidence type="ECO:0000259" key="3">
    <source>
        <dbReference type="PROSITE" id="PS50977"/>
    </source>
</evidence>
<organism evidence="4 5">
    <name type="scientific">Lentzea albidocapillata subsp. violacea</name>
    <dbReference type="NCBI Taxonomy" id="128104"/>
    <lineage>
        <taxon>Bacteria</taxon>
        <taxon>Bacillati</taxon>
        <taxon>Actinomycetota</taxon>
        <taxon>Actinomycetes</taxon>
        <taxon>Pseudonocardiales</taxon>
        <taxon>Pseudonocardiaceae</taxon>
        <taxon>Lentzea</taxon>
    </lineage>
</organism>
<dbReference type="InterPro" id="IPR050109">
    <property type="entry name" value="HTH-type_TetR-like_transc_reg"/>
</dbReference>
<dbReference type="GO" id="GO:0000976">
    <property type="term" value="F:transcription cis-regulatory region binding"/>
    <property type="evidence" value="ECO:0007669"/>
    <property type="project" value="TreeGrafter"/>
</dbReference>
<accession>A0A1G8YX27</accession>
<dbReference type="InterPro" id="IPR041479">
    <property type="entry name" value="TetR_CgmR_C"/>
</dbReference>
<dbReference type="PROSITE" id="PS50977">
    <property type="entry name" value="HTH_TETR_2"/>
    <property type="match status" value="1"/>
</dbReference>
<dbReference type="AlphaFoldDB" id="A0A1G8YX27"/>
<dbReference type="GO" id="GO:0003700">
    <property type="term" value="F:DNA-binding transcription factor activity"/>
    <property type="evidence" value="ECO:0007669"/>
    <property type="project" value="TreeGrafter"/>
</dbReference>
<reference evidence="5" key="1">
    <citation type="submission" date="2016-10" db="EMBL/GenBank/DDBJ databases">
        <authorList>
            <person name="Varghese N."/>
            <person name="Submissions S."/>
        </authorList>
    </citation>
    <scope>NUCLEOTIDE SEQUENCE [LARGE SCALE GENOMIC DNA]</scope>
    <source>
        <strain evidence="5">DSM 44796</strain>
    </source>
</reference>
<dbReference type="PANTHER" id="PTHR30055">
    <property type="entry name" value="HTH-TYPE TRANSCRIPTIONAL REGULATOR RUTR"/>
    <property type="match status" value="1"/>
</dbReference>
<sequence length="184" mass="20516">MPGEQRNAPRTRREVLAAAARALIEQGPNVSLDAVAKEAGVSKGGLLHHFRSKQALIVGLIEEWFDHYDATVESLLEPEDTPGRWTRAHIRATFVPDDLWSHPSVVTALLGVPELQQRLDVAATRWRQQTDSDGLHPQRADLISRALDGVTLADLLWRGQETAEERERTRDLLLKLTEQAGPLV</sequence>
<dbReference type="Proteomes" id="UP000199682">
    <property type="component" value="Unassembled WGS sequence"/>
</dbReference>
<proteinExistence type="predicted"/>
<evidence type="ECO:0000256" key="2">
    <source>
        <dbReference type="PROSITE-ProRule" id="PRU00335"/>
    </source>
</evidence>
<name>A0A1G8YX27_9PSEU</name>
<dbReference type="Gene3D" id="1.10.357.10">
    <property type="entry name" value="Tetracycline Repressor, domain 2"/>
    <property type="match status" value="1"/>
</dbReference>
<feature type="DNA-binding region" description="H-T-H motif" evidence="2">
    <location>
        <begin position="31"/>
        <end position="50"/>
    </location>
</feature>
<protein>
    <submittedName>
        <fullName evidence="4">Transcriptional regulator, TetR family</fullName>
    </submittedName>
</protein>
<gene>
    <name evidence="4" type="ORF">SAMN04488074_104181</name>
</gene>
<feature type="domain" description="HTH tetR-type" evidence="3">
    <location>
        <begin position="9"/>
        <end position="68"/>
    </location>
</feature>
<evidence type="ECO:0000313" key="4">
    <source>
        <dbReference type="EMBL" id="SDK07412.1"/>
    </source>
</evidence>
<dbReference type="Pfam" id="PF00440">
    <property type="entry name" value="TetR_N"/>
    <property type="match status" value="1"/>
</dbReference>
<dbReference type="SUPFAM" id="SSF46689">
    <property type="entry name" value="Homeodomain-like"/>
    <property type="match status" value="1"/>
</dbReference>
<evidence type="ECO:0000256" key="1">
    <source>
        <dbReference type="ARBA" id="ARBA00023125"/>
    </source>
</evidence>
<dbReference type="Pfam" id="PF17937">
    <property type="entry name" value="TetR_C_28"/>
    <property type="match status" value="1"/>
</dbReference>
<dbReference type="InterPro" id="IPR009057">
    <property type="entry name" value="Homeodomain-like_sf"/>
</dbReference>
<dbReference type="EMBL" id="FNET01000004">
    <property type="protein sequence ID" value="SDK07412.1"/>
    <property type="molecule type" value="Genomic_DNA"/>
</dbReference>
<dbReference type="RefSeq" id="WP_090005794.1">
    <property type="nucleotide sequence ID" value="NZ_FNET01000004.1"/>
</dbReference>
<keyword evidence="1 2" id="KW-0238">DNA-binding</keyword>
<evidence type="ECO:0000313" key="5">
    <source>
        <dbReference type="Proteomes" id="UP000199682"/>
    </source>
</evidence>
<dbReference type="InterPro" id="IPR001647">
    <property type="entry name" value="HTH_TetR"/>
</dbReference>
<dbReference type="PRINTS" id="PR00455">
    <property type="entry name" value="HTHTETR"/>
</dbReference>
<dbReference type="PANTHER" id="PTHR30055:SF148">
    <property type="entry name" value="TETR-FAMILY TRANSCRIPTIONAL REGULATOR"/>
    <property type="match status" value="1"/>
</dbReference>